<organism evidence="2 3">
    <name type="scientific">Setaria viridis</name>
    <name type="common">Green bristlegrass</name>
    <name type="synonym">Setaria italica subsp. viridis</name>
    <dbReference type="NCBI Taxonomy" id="4556"/>
    <lineage>
        <taxon>Eukaryota</taxon>
        <taxon>Viridiplantae</taxon>
        <taxon>Streptophyta</taxon>
        <taxon>Embryophyta</taxon>
        <taxon>Tracheophyta</taxon>
        <taxon>Spermatophyta</taxon>
        <taxon>Magnoliopsida</taxon>
        <taxon>Liliopsida</taxon>
        <taxon>Poales</taxon>
        <taxon>Poaceae</taxon>
        <taxon>PACMAD clade</taxon>
        <taxon>Panicoideae</taxon>
        <taxon>Panicodae</taxon>
        <taxon>Paniceae</taxon>
        <taxon>Cenchrinae</taxon>
        <taxon>Setaria</taxon>
    </lineage>
</organism>
<evidence type="ECO:0000256" key="1">
    <source>
        <dbReference type="SAM" id="SignalP"/>
    </source>
</evidence>
<reference evidence="2" key="1">
    <citation type="submission" date="2019-03" db="EMBL/GenBank/DDBJ databases">
        <title>WGS assembly of Setaria viridis.</title>
        <authorList>
            <person name="Huang P."/>
            <person name="Jenkins J."/>
            <person name="Grimwood J."/>
            <person name="Barry K."/>
            <person name="Healey A."/>
            <person name="Mamidi S."/>
            <person name="Sreedasyam A."/>
            <person name="Shu S."/>
            <person name="Feldman M."/>
            <person name="Wu J."/>
            <person name="Yu Y."/>
            <person name="Chen C."/>
            <person name="Johnson J."/>
            <person name="Rokhsar D."/>
            <person name="Baxter I."/>
            <person name="Schmutz J."/>
            <person name="Brutnell T."/>
            <person name="Kellogg E."/>
        </authorList>
    </citation>
    <scope>NUCLEOTIDE SEQUENCE [LARGE SCALE GENOMIC DNA]</scope>
</reference>
<evidence type="ECO:0000313" key="2">
    <source>
        <dbReference type="EMBL" id="TKW03410.1"/>
    </source>
</evidence>
<keyword evidence="1" id="KW-0732">Signal</keyword>
<protein>
    <submittedName>
        <fullName evidence="2">Uncharacterized protein</fullName>
    </submittedName>
</protein>
<feature type="signal peptide" evidence="1">
    <location>
        <begin position="1"/>
        <end position="24"/>
    </location>
</feature>
<sequence length="93" mass="10182">MKSTTVALLILMNMMFTIPYFGHASSQGIKDEETTLLSKSYASSDGTSFAGDMTLGRKLMAETSINSAAVSTDSSRTVSVTWYNDFIRNARRP</sequence>
<gene>
    <name evidence="2" type="ORF">SEVIR_7G021500v2</name>
</gene>
<evidence type="ECO:0000313" key="3">
    <source>
        <dbReference type="Proteomes" id="UP000298652"/>
    </source>
</evidence>
<dbReference type="OMA" id="CTIAYFD"/>
<dbReference type="AlphaFoldDB" id="A0A4U6TLJ7"/>
<dbReference type="Gramene" id="TKW03410">
    <property type="protein sequence ID" value="TKW03410"/>
    <property type="gene ID" value="SEVIR_7G021500v2"/>
</dbReference>
<dbReference type="Proteomes" id="UP000298652">
    <property type="component" value="Chromosome 7"/>
</dbReference>
<feature type="chain" id="PRO_5020290375" evidence="1">
    <location>
        <begin position="25"/>
        <end position="93"/>
    </location>
</feature>
<keyword evidence="3" id="KW-1185">Reference proteome</keyword>
<name>A0A4U6TLJ7_SETVI</name>
<dbReference type="EMBL" id="CM016558">
    <property type="protein sequence ID" value="TKW03410.1"/>
    <property type="molecule type" value="Genomic_DNA"/>
</dbReference>
<proteinExistence type="predicted"/>
<accession>A0A4U6TLJ7</accession>